<dbReference type="SUPFAM" id="SSF54452">
    <property type="entry name" value="MHC antigen-recognition domain"/>
    <property type="match status" value="1"/>
</dbReference>
<dbReference type="PANTHER" id="PTHR16675">
    <property type="entry name" value="MHC CLASS I-RELATED"/>
    <property type="match status" value="1"/>
</dbReference>
<keyword evidence="10" id="KW-0449">Lipoprotein</keyword>
<dbReference type="InterPro" id="IPR011162">
    <property type="entry name" value="MHC_I/II-like_Ag-recog"/>
</dbReference>
<keyword evidence="5" id="KW-0732">Signal</keyword>
<evidence type="ECO:0000256" key="3">
    <source>
        <dbReference type="ARBA" id="ARBA00008353"/>
    </source>
</evidence>
<comment type="similarity">
    <text evidence="3">Belongs to the NKG2D ligand family.</text>
</comment>
<keyword evidence="8" id="KW-1015">Disulfide bond</keyword>
<proteinExistence type="inferred from homology"/>
<keyword evidence="7" id="KW-0472">Membrane</keyword>
<dbReference type="Proteomes" id="UP000028990">
    <property type="component" value="Unassembled WGS sequence"/>
</dbReference>
<evidence type="ECO:0000256" key="5">
    <source>
        <dbReference type="ARBA" id="ARBA00022729"/>
    </source>
</evidence>
<gene>
    <name evidence="13" type="ORF">H920_03513</name>
</gene>
<sequence>MVPAATLTVIFIFLDRSPLSEPLWAAGADMHSLFYNFIINPKAQPGDQWCKIRGQVDQKTFLFYNCVNAKAKSISILGGKIDSTKTWEEQTETLRDLGNMLKQELLDIKLENCAATAPAILWANLTCHGRAGEPPSGSWELGFNGQILFHIESNKRKWTEVNPGSSCIKKKWEKNRELTQFLYRTSTDDCGSWFEEFMEHWKEILETRELRHVAGGTAEKTRAVLRVMDLIPPTFRCCCQRAYG</sequence>
<dbReference type="PANTHER" id="PTHR16675:SF268">
    <property type="entry name" value="UL16-BINDING PROTEIN 1"/>
    <property type="match status" value="1"/>
</dbReference>
<organism evidence="13 14">
    <name type="scientific">Fukomys damarensis</name>
    <name type="common">Damaraland mole rat</name>
    <name type="synonym">Cryptomys damarensis</name>
    <dbReference type="NCBI Taxonomy" id="885580"/>
    <lineage>
        <taxon>Eukaryota</taxon>
        <taxon>Metazoa</taxon>
        <taxon>Chordata</taxon>
        <taxon>Craniata</taxon>
        <taxon>Vertebrata</taxon>
        <taxon>Euteleostomi</taxon>
        <taxon>Mammalia</taxon>
        <taxon>Eutheria</taxon>
        <taxon>Euarchontoglires</taxon>
        <taxon>Glires</taxon>
        <taxon>Rodentia</taxon>
        <taxon>Hystricomorpha</taxon>
        <taxon>Bathyergidae</taxon>
        <taxon>Fukomys</taxon>
    </lineage>
</organism>
<evidence type="ECO:0000256" key="6">
    <source>
        <dbReference type="ARBA" id="ARBA00023130"/>
    </source>
</evidence>
<feature type="domain" description="Retinoic acid early-inducible protein 1" evidence="12">
    <location>
        <begin position="29"/>
        <end position="203"/>
    </location>
</feature>
<evidence type="ECO:0000256" key="4">
    <source>
        <dbReference type="ARBA" id="ARBA00022622"/>
    </source>
</evidence>
<dbReference type="FunFam" id="3.30.500.10:FF:000004">
    <property type="entry name" value="Retinoic acid early-inducible protein 1-beta"/>
    <property type="match status" value="1"/>
</dbReference>
<keyword evidence="14" id="KW-1185">Reference proteome</keyword>
<evidence type="ECO:0000256" key="2">
    <source>
        <dbReference type="ARBA" id="ARBA00004609"/>
    </source>
</evidence>
<dbReference type="eggNOG" id="ENOG502TM6M">
    <property type="taxonomic scope" value="Eukaryota"/>
</dbReference>
<evidence type="ECO:0000259" key="12">
    <source>
        <dbReference type="Pfam" id="PF14586"/>
    </source>
</evidence>
<evidence type="ECO:0000256" key="1">
    <source>
        <dbReference type="ARBA" id="ARBA00002305"/>
    </source>
</evidence>
<dbReference type="InterPro" id="IPR029287">
    <property type="entry name" value="RAE-1"/>
</dbReference>
<comment type="subcellular location">
    <subcellularLocation>
        <location evidence="2">Cell membrane</location>
        <topology evidence="2">Lipid-anchor</topology>
        <topology evidence="2">GPI-anchor</topology>
    </subcellularLocation>
</comment>
<reference evidence="13 14" key="1">
    <citation type="submission" date="2013-11" db="EMBL/GenBank/DDBJ databases">
        <title>The Damaraland mole rat (Fukomys damarensis) genome and evolution of African mole rats.</title>
        <authorList>
            <person name="Gladyshev V.N."/>
            <person name="Fang X."/>
        </authorList>
    </citation>
    <scope>NUCLEOTIDE SEQUENCE [LARGE SCALE GENOMIC DNA]</scope>
    <source>
        <tissue evidence="13">Liver</tissue>
    </source>
</reference>
<dbReference type="InterPro" id="IPR037055">
    <property type="entry name" value="MHC_I-like_Ag-recog_sf"/>
</dbReference>
<evidence type="ECO:0000256" key="10">
    <source>
        <dbReference type="ARBA" id="ARBA00023288"/>
    </source>
</evidence>
<dbReference type="InterPro" id="IPR050208">
    <property type="entry name" value="MHC_class-I_related"/>
</dbReference>
<dbReference type="STRING" id="885580.ENSFDAP00000007404"/>
<protein>
    <submittedName>
        <fullName evidence="13">NKG2D ligand 1</fullName>
    </submittedName>
</protein>
<name>A0A091DX85_FUKDA</name>
<keyword evidence="6" id="KW-1064">Adaptive immunity</keyword>
<keyword evidence="11" id="KW-0393">Immunoglobulin domain</keyword>
<dbReference type="GO" id="GO:0001916">
    <property type="term" value="P:positive regulation of T cell mediated cytotoxicity"/>
    <property type="evidence" value="ECO:0007669"/>
    <property type="project" value="TreeGrafter"/>
</dbReference>
<dbReference type="Pfam" id="PF14586">
    <property type="entry name" value="MHC_I_2"/>
    <property type="match status" value="1"/>
</dbReference>
<dbReference type="GO" id="GO:0002486">
    <property type="term" value="P:antigen processing and presentation of endogenous peptide antigen via MHC class I via ER pathway, TAP-independent"/>
    <property type="evidence" value="ECO:0007669"/>
    <property type="project" value="TreeGrafter"/>
</dbReference>
<dbReference type="GO" id="GO:0002476">
    <property type="term" value="P:antigen processing and presentation of endogenous peptide antigen via MHC class Ib"/>
    <property type="evidence" value="ECO:0007669"/>
    <property type="project" value="TreeGrafter"/>
</dbReference>
<dbReference type="AlphaFoldDB" id="A0A091DX85"/>
<dbReference type="GO" id="GO:0046703">
    <property type="term" value="F:natural killer cell lectin-like receptor binding"/>
    <property type="evidence" value="ECO:0007669"/>
    <property type="project" value="UniProtKB-ARBA"/>
</dbReference>
<dbReference type="GO" id="GO:0005615">
    <property type="term" value="C:extracellular space"/>
    <property type="evidence" value="ECO:0007669"/>
    <property type="project" value="TreeGrafter"/>
</dbReference>
<evidence type="ECO:0000313" key="13">
    <source>
        <dbReference type="EMBL" id="KFO35083.1"/>
    </source>
</evidence>
<dbReference type="GO" id="GO:0002250">
    <property type="term" value="P:adaptive immune response"/>
    <property type="evidence" value="ECO:0007669"/>
    <property type="project" value="UniProtKB-KW"/>
</dbReference>
<evidence type="ECO:0000256" key="8">
    <source>
        <dbReference type="ARBA" id="ARBA00023157"/>
    </source>
</evidence>
<keyword evidence="6" id="KW-0391">Immunity</keyword>
<evidence type="ECO:0000313" key="14">
    <source>
        <dbReference type="Proteomes" id="UP000028990"/>
    </source>
</evidence>
<evidence type="ECO:0000256" key="7">
    <source>
        <dbReference type="ARBA" id="ARBA00023136"/>
    </source>
</evidence>
<evidence type="ECO:0000256" key="11">
    <source>
        <dbReference type="ARBA" id="ARBA00023319"/>
    </source>
</evidence>
<dbReference type="Gene3D" id="3.30.500.10">
    <property type="entry name" value="MHC class I-like antigen recognition-like"/>
    <property type="match status" value="1"/>
</dbReference>
<dbReference type="EMBL" id="KN121890">
    <property type="protein sequence ID" value="KFO35083.1"/>
    <property type="molecule type" value="Genomic_DNA"/>
</dbReference>
<keyword evidence="4" id="KW-0336">GPI-anchor</keyword>
<dbReference type="GO" id="GO:0009897">
    <property type="term" value="C:external side of plasma membrane"/>
    <property type="evidence" value="ECO:0007669"/>
    <property type="project" value="TreeGrafter"/>
</dbReference>
<evidence type="ECO:0000256" key="9">
    <source>
        <dbReference type="ARBA" id="ARBA00023180"/>
    </source>
</evidence>
<keyword evidence="9" id="KW-0325">Glycoprotein</keyword>
<accession>A0A091DX85</accession>
<comment type="function">
    <text evidence="1">Acts as a ligand for KLRK1.</text>
</comment>